<gene>
    <name evidence="2" type="ORF">BPAE_0017g00760</name>
</gene>
<dbReference type="Proteomes" id="UP000297910">
    <property type="component" value="Unassembled WGS sequence"/>
</dbReference>
<dbReference type="EMBL" id="PQXI01000017">
    <property type="protein sequence ID" value="TGO29268.1"/>
    <property type="molecule type" value="Genomic_DNA"/>
</dbReference>
<sequence>MSGLHGIGVPFSLLNALDLALALVAVPVAVSVPFPSNWKKLEESIKELDAMKSSNSSHANGNY</sequence>
<feature type="transmembrane region" description="Helical" evidence="1">
    <location>
        <begin position="12"/>
        <end position="34"/>
    </location>
</feature>
<keyword evidence="3" id="KW-1185">Reference proteome</keyword>
<evidence type="ECO:0000313" key="3">
    <source>
        <dbReference type="Proteomes" id="UP000297910"/>
    </source>
</evidence>
<dbReference type="AlphaFoldDB" id="A0A4Z1G038"/>
<reference evidence="2 3" key="1">
    <citation type="submission" date="2017-12" db="EMBL/GenBank/DDBJ databases">
        <title>Comparative genomics of Botrytis spp.</title>
        <authorList>
            <person name="Valero-Jimenez C.A."/>
            <person name="Tapia P."/>
            <person name="Veloso J."/>
            <person name="Silva-Moreno E."/>
            <person name="Staats M."/>
            <person name="Valdes J.H."/>
            <person name="Van Kan J.A.L."/>
        </authorList>
    </citation>
    <scope>NUCLEOTIDE SEQUENCE [LARGE SCALE GENOMIC DNA]</scope>
    <source>
        <strain evidence="2 3">Bp0003</strain>
    </source>
</reference>
<evidence type="ECO:0000313" key="2">
    <source>
        <dbReference type="EMBL" id="TGO29268.1"/>
    </source>
</evidence>
<keyword evidence="1" id="KW-1133">Transmembrane helix</keyword>
<proteinExistence type="predicted"/>
<keyword evidence="1" id="KW-0472">Membrane</keyword>
<keyword evidence="1" id="KW-0812">Transmembrane</keyword>
<protein>
    <submittedName>
        <fullName evidence="2">Uncharacterized protein</fullName>
    </submittedName>
</protein>
<comment type="caution">
    <text evidence="2">The sequence shown here is derived from an EMBL/GenBank/DDBJ whole genome shotgun (WGS) entry which is preliminary data.</text>
</comment>
<name>A0A4Z1G038_9HELO</name>
<organism evidence="2 3">
    <name type="scientific">Botrytis paeoniae</name>
    <dbReference type="NCBI Taxonomy" id="278948"/>
    <lineage>
        <taxon>Eukaryota</taxon>
        <taxon>Fungi</taxon>
        <taxon>Dikarya</taxon>
        <taxon>Ascomycota</taxon>
        <taxon>Pezizomycotina</taxon>
        <taxon>Leotiomycetes</taxon>
        <taxon>Helotiales</taxon>
        <taxon>Sclerotiniaceae</taxon>
        <taxon>Botrytis</taxon>
    </lineage>
</organism>
<evidence type="ECO:0000256" key="1">
    <source>
        <dbReference type="SAM" id="Phobius"/>
    </source>
</evidence>
<accession>A0A4Z1G038</accession>